<proteinExistence type="predicted"/>
<protein>
    <recommendedName>
        <fullName evidence="3">WD40 repeat domain-containing protein</fullName>
    </recommendedName>
</protein>
<dbReference type="InterPro" id="IPR015943">
    <property type="entry name" value="WD40/YVTN_repeat-like_dom_sf"/>
</dbReference>
<dbReference type="AlphaFoldDB" id="A0A523UQF1"/>
<evidence type="ECO:0000313" key="2">
    <source>
        <dbReference type="Proteomes" id="UP000315525"/>
    </source>
</evidence>
<comment type="caution">
    <text evidence="1">The sequence shown here is derived from an EMBL/GenBank/DDBJ whole genome shotgun (WGS) entry which is preliminary data.</text>
</comment>
<organism evidence="1 2">
    <name type="scientific">candidate division TA06 bacterium</name>
    <dbReference type="NCBI Taxonomy" id="2250710"/>
    <lineage>
        <taxon>Bacteria</taxon>
        <taxon>Bacteria division TA06</taxon>
    </lineage>
</organism>
<dbReference type="EMBL" id="SOJN01000110">
    <property type="protein sequence ID" value="TET44763.1"/>
    <property type="molecule type" value="Genomic_DNA"/>
</dbReference>
<sequence length="471" mass="52316">MKGLGRCFVCIAVLVSLCGAIYGTPGAPPKSGKTGRELPEKGPLCVSVYVPSSEKARELCSLGIKCKGPGSLVVWISEQLLSKLESRGYDLRLTSFGIVEKATLDEGIWDVYMGRKTETEAARPVLGRFRKESSTGKKLVAETWFFDRALAVSAVQPDLAGAIVSKHSEYVGLFRPGKDRGKGPRGRWEVFDKSGQKTGEIEVPALWEGFSSWMIVSDVGNSVGVEELDDLWLSFHARDGKLIRRLKAREDDESLISTNLDISEDGEYLLLQVARHRTEESDPIAMNEVVAYNLEGDELWRFMPEDQLTQPSCVSVSRDGSYTVSSFREPDARAQGRDKRVTYLLDSRGGMIRRMEGFSPTQVKFSLTQEHVVLLHPREGVVLLSLPSGEEMFRYDTNAALRDFDLAEQGRVVGLIEHGSVVLLDFNGRKLWQAQFADIKPTEFAKISLSADGKEFSLAAGGRLHVYRQVR</sequence>
<evidence type="ECO:0008006" key="3">
    <source>
        <dbReference type="Google" id="ProtNLM"/>
    </source>
</evidence>
<dbReference type="SUPFAM" id="SSF50998">
    <property type="entry name" value="Quinoprotein alcohol dehydrogenase-like"/>
    <property type="match status" value="1"/>
</dbReference>
<evidence type="ECO:0000313" key="1">
    <source>
        <dbReference type="EMBL" id="TET44763.1"/>
    </source>
</evidence>
<accession>A0A523UQF1</accession>
<dbReference type="Proteomes" id="UP000315525">
    <property type="component" value="Unassembled WGS sequence"/>
</dbReference>
<dbReference type="InterPro" id="IPR011047">
    <property type="entry name" value="Quinoprotein_ADH-like_sf"/>
</dbReference>
<dbReference type="Gene3D" id="2.130.10.10">
    <property type="entry name" value="YVTN repeat-like/Quinoprotein amine dehydrogenase"/>
    <property type="match status" value="1"/>
</dbReference>
<reference evidence="1 2" key="1">
    <citation type="submission" date="2019-03" db="EMBL/GenBank/DDBJ databases">
        <title>Metabolic potential of uncultured bacteria and archaea associated with petroleum seepage in deep-sea sediments.</title>
        <authorList>
            <person name="Dong X."/>
            <person name="Hubert C."/>
        </authorList>
    </citation>
    <scope>NUCLEOTIDE SEQUENCE [LARGE SCALE GENOMIC DNA]</scope>
    <source>
        <strain evidence="1">E44_bin18</strain>
    </source>
</reference>
<gene>
    <name evidence="1" type="ORF">E3J62_09495</name>
</gene>
<name>A0A523UQF1_UNCT6</name>